<evidence type="ECO:0000256" key="1">
    <source>
        <dbReference type="SAM" id="MobiDB-lite"/>
    </source>
</evidence>
<protein>
    <submittedName>
        <fullName evidence="2">Uncharacterized protein</fullName>
    </submittedName>
</protein>
<dbReference type="RefSeq" id="WP_275475899.1">
    <property type="nucleotide sequence ID" value="NZ_CP162940.1"/>
</dbReference>
<gene>
    <name evidence="2" type="ORF">KKP3000_001845</name>
</gene>
<sequence length="63" mass="7451">MTMTTVFGVIAVRLVMQQWEKRIRLSVYPYEEALKRVESHHPLRRKESRQSKLSRPDDAVQPA</sequence>
<feature type="compositionally biased region" description="Basic and acidic residues" evidence="1">
    <location>
        <begin position="48"/>
        <end position="63"/>
    </location>
</feature>
<evidence type="ECO:0000313" key="3">
    <source>
        <dbReference type="Proteomes" id="UP001579974"/>
    </source>
</evidence>
<organism evidence="2 3">
    <name type="scientific">Alicyclobacillus fastidiosus</name>
    <dbReference type="NCBI Taxonomy" id="392011"/>
    <lineage>
        <taxon>Bacteria</taxon>
        <taxon>Bacillati</taxon>
        <taxon>Bacillota</taxon>
        <taxon>Bacilli</taxon>
        <taxon>Bacillales</taxon>
        <taxon>Alicyclobacillaceae</taxon>
        <taxon>Alicyclobacillus</taxon>
    </lineage>
</organism>
<feature type="region of interest" description="Disordered" evidence="1">
    <location>
        <begin position="39"/>
        <end position="63"/>
    </location>
</feature>
<accession>A0ABV5AK69</accession>
<proteinExistence type="predicted"/>
<reference evidence="2 3" key="1">
    <citation type="journal article" date="2024" name="Int. J. Mol. Sci.">
        <title>Exploration of Alicyclobacillus spp. Genome in Search of Antibiotic Resistance.</title>
        <authorList>
            <person name="Bucka-Kolendo J."/>
            <person name="Kiousi D.E."/>
            <person name="Dekowska A."/>
            <person name="Mikolajczuk-Szczyrba A."/>
            <person name="Karadedos D.M."/>
            <person name="Michael P."/>
            <person name="Galanis A."/>
            <person name="Sokolowska B."/>
        </authorList>
    </citation>
    <scope>NUCLEOTIDE SEQUENCE [LARGE SCALE GENOMIC DNA]</scope>
    <source>
        <strain evidence="2 3">KKP 3000</strain>
    </source>
</reference>
<comment type="caution">
    <text evidence="2">The sequence shown here is derived from an EMBL/GenBank/DDBJ whole genome shotgun (WGS) entry which is preliminary data.</text>
</comment>
<name>A0ABV5AK69_9BACL</name>
<evidence type="ECO:0000313" key="2">
    <source>
        <dbReference type="EMBL" id="MFB5192636.1"/>
    </source>
</evidence>
<dbReference type="Proteomes" id="UP001579974">
    <property type="component" value="Unassembled WGS sequence"/>
</dbReference>
<keyword evidence="3" id="KW-1185">Reference proteome</keyword>
<dbReference type="EMBL" id="JBDXSU010000025">
    <property type="protein sequence ID" value="MFB5192636.1"/>
    <property type="molecule type" value="Genomic_DNA"/>
</dbReference>